<evidence type="ECO:0000313" key="1">
    <source>
        <dbReference type="EMBL" id="KAF6228004.1"/>
    </source>
</evidence>
<dbReference type="Proteomes" id="UP000593566">
    <property type="component" value="Unassembled WGS sequence"/>
</dbReference>
<accession>A0A8H6FHI0</accession>
<protein>
    <submittedName>
        <fullName evidence="1">Uncharacterized protein</fullName>
    </submittedName>
</protein>
<dbReference type="RefSeq" id="XP_037155938.1">
    <property type="nucleotide sequence ID" value="XM_037298602.1"/>
</dbReference>
<dbReference type="GeneID" id="59336129"/>
<proteinExistence type="predicted"/>
<keyword evidence="2" id="KW-1185">Reference proteome</keyword>
<comment type="caution">
    <text evidence="1">The sequence shown here is derived from an EMBL/GenBank/DDBJ whole genome shotgun (WGS) entry which is preliminary data.</text>
</comment>
<dbReference type="EMBL" id="JACCJB010000004">
    <property type="protein sequence ID" value="KAF6228004.1"/>
    <property type="molecule type" value="Genomic_DNA"/>
</dbReference>
<reference evidence="1 2" key="1">
    <citation type="journal article" date="2020" name="Genomics">
        <title>Complete, high-quality genomes from long-read metagenomic sequencing of two wolf lichen thalli reveals enigmatic genome architecture.</title>
        <authorList>
            <person name="McKenzie S.K."/>
            <person name="Walston R.F."/>
            <person name="Allen J.L."/>
        </authorList>
    </citation>
    <scope>NUCLEOTIDE SEQUENCE [LARGE SCALE GENOMIC DNA]</scope>
    <source>
        <strain evidence="1">WasteWater1</strain>
    </source>
</reference>
<evidence type="ECO:0000313" key="2">
    <source>
        <dbReference type="Proteomes" id="UP000593566"/>
    </source>
</evidence>
<organism evidence="1 2">
    <name type="scientific">Letharia lupina</name>
    <dbReference type="NCBI Taxonomy" id="560253"/>
    <lineage>
        <taxon>Eukaryota</taxon>
        <taxon>Fungi</taxon>
        <taxon>Dikarya</taxon>
        <taxon>Ascomycota</taxon>
        <taxon>Pezizomycotina</taxon>
        <taxon>Lecanoromycetes</taxon>
        <taxon>OSLEUM clade</taxon>
        <taxon>Lecanoromycetidae</taxon>
        <taxon>Lecanorales</taxon>
        <taxon>Lecanorineae</taxon>
        <taxon>Parmeliaceae</taxon>
        <taxon>Letharia</taxon>
    </lineage>
</organism>
<sequence length="80" mass="8862">MAGEEIKKIGPAVGVLERVSSAHTKAFEYWIQKSVSEHMYRAKTSMFRNINQGAPGKAGDSRLVGIVKELRELANEMSLL</sequence>
<name>A0A8H6FHI0_9LECA</name>
<dbReference type="AlphaFoldDB" id="A0A8H6FHI0"/>
<gene>
    <name evidence="1" type="ORF">HO133_007732</name>
</gene>